<evidence type="ECO:0000256" key="6">
    <source>
        <dbReference type="ARBA" id="ARBA00023136"/>
    </source>
</evidence>
<evidence type="ECO:0000259" key="11">
    <source>
        <dbReference type="PROSITE" id="PS51123"/>
    </source>
</evidence>
<dbReference type="Proteomes" id="UP000595362">
    <property type="component" value="Chromosome"/>
</dbReference>
<keyword evidence="3" id="KW-1003">Cell membrane</keyword>
<proteinExistence type="inferred from homology"/>
<keyword evidence="12" id="KW-0966">Cell projection</keyword>
<evidence type="ECO:0000256" key="1">
    <source>
        <dbReference type="ARBA" id="ARBA00004162"/>
    </source>
</evidence>
<evidence type="ECO:0000256" key="7">
    <source>
        <dbReference type="PROSITE-ProRule" id="PRU00473"/>
    </source>
</evidence>
<dbReference type="EMBL" id="CP066681">
    <property type="protein sequence ID" value="QQG37389.1"/>
    <property type="molecule type" value="Genomic_DNA"/>
</dbReference>
<evidence type="ECO:0000256" key="9">
    <source>
        <dbReference type="SAM" id="MobiDB-lite"/>
    </source>
</evidence>
<keyword evidence="12" id="KW-0969">Cilium</keyword>
<feature type="transmembrane region" description="Helical" evidence="10">
    <location>
        <begin position="32"/>
        <end position="51"/>
    </location>
</feature>
<comment type="subcellular location">
    <subcellularLocation>
        <location evidence="1">Cell membrane</location>
        <topology evidence="1">Single-pass membrane protein</topology>
    </subcellularLocation>
</comment>
<dbReference type="PROSITE" id="PS51123">
    <property type="entry name" value="OMPA_2"/>
    <property type="match status" value="1"/>
</dbReference>
<dbReference type="CDD" id="cd07185">
    <property type="entry name" value="OmpA_C-like"/>
    <property type="match status" value="1"/>
</dbReference>
<dbReference type="NCBIfam" id="NF006548">
    <property type="entry name" value="PRK09041.1"/>
    <property type="match status" value="1"/>
</dbReference>
<evidence type="ECO:0000256" key="8">
    <source>
        <dbReference type="SAM" id="Coils"/>
    </source>
</evidence>
<feature type="compositionally biased region" description="Polar residues" evidence="9">
    <location>
        <begin position="110"/>
        <end position="122"/>
    </location>
</feature>
<keyword evidence="4 10" id="KW-0812">Transmembrane</keyword>
<dbReference type="InterPro" id="IPR025713">
    <property type="entry name" value="MotB-like_N_dom"/>
</dbReference>
<dbReference type="PANTHER" id="PTHR30329:SF21">
    <property type="entry name" value="LIPOPROTEIN YIAD-RELATED"/>
    <property type="match status" value="1"/>
</dbReference>
<feature type="coiled-coil region" evidence="8">
    <location>
        <begin position="132"/>
        <end position="167"/>
    </location>
</feature>
<dbReference type="GO" id="GO:0005886">
    <property type="term" value="C:plasma membrane"/>
    <property type="evidence" value="ECO:0007669"/>
    <property type="project" value="UniProtKB-SubCell"/>
</dbReference>
<feature type="region of interest" description="Disordered" evidence="9">
    <location>
        <begin position="103"/>
        <end position="130"/>
    </location>
</feature>
<evidence type="ECO:0000256" key="4">
    <source>
        <dbReference type="ARBA" id="ARBA00022692"/>
    </source>
</evidence>
<evidence type="ECO:0000313" key="13">
    <source>
        <dbReference type="Proteomes" id="UP000595362"/>
    </source>
</evidence>
<dbReference type="PANTHER" id="PTHR30329">
    <property type="entry name" value="STATOR ELEMENT OF FLAGELLAR MOTOR COMPLEX"/>
    <property type="match status" value="1"/>
</dbReference>
<sequence>MVAKKKDEELQPIIIKKIKKGGGGHHGGAWKVAYADFVTAMMAFFLLLWLLNVTTDEAKNAIANYFDPTHPELSNAVSGSGGVLGGLTVTTEGAMANMTQPVTAPRASGATRSASKAGSTGVDNPEFSEGELQKLEEEFRKEEEKRFEEAKEQIEEALKNDPELKELMKNVLMDITPEGLRIQVIDQEGRPMFASGSAEMYDYTRKLMSKVAQIILKLPNDLSVRGHTDSYQYGPGATYTNWELSADRANSTRRILLQTNIPETRLQNVMGKADRDHLLPDKPLDPRNRRISIILLKETMTQAYERGAFKDKVKEGSQLETDMKKQIETFKKSQGAVQFP</sequence>
<dbReference type="Pfam" id="PF00691">
    <property type="entry name" value="OmpA"/>
    <property type="match status" value="1"/>
</dbReference>
<evidence type="ECO:0000256" key="5">
    <source>
        <dbReference type="ARBA" id="ARBA00022989"/>
    </source>
</evidence>
<name>A0A7T5R4T5_9BACT</name>
<reference evidence="12 13" key="1">
    <citation type="submission" date="2020-07" db="EMBL/GenBank/DDBJ databases">
        <title>Huge and variable diversity of episymbiotic CPR bacteria and DPANN archaea in groundwater ecosystems.</title>
        <authorList>
            <person name="He C.Y."/>
            <person name="Keren R."/>
            <person name="Whittaker M."/>
            <person name="Farag I.F."/>
            <person name="Doudna J."/>
            <person name="Cate J.H.D."/>
            <person name="Banfield J.F."/>
        </authorList>
    </citation>
    <scope>NUCLEOTIDE SEQUENCE [LARGE SCALE GENOMIC DNA]</scope>
    <source>
        <strain evidence="12">NC_groundwater_70_Ag_B-0.1um_54_66</strain>
    </source>
</reference>
<keyword evidence="6 7" id="KW-0472">Membrane</keyword>
<dbReference type="Pfam" id="PF13677">
    <property type="entry name" value="MotB_plug"/>
    <property type="match status" value="1"/>
</dbReference>
<gene>
    <name evidence="12" type="primary">motB</name>
    <name evidence="12" type="ORF">HYS17_06445</name>
</gene>
<organism evidence="12 13">
    <name type="scientific">Micavibrio aeruginosavorus</name>
    <dbReference type="NCBI Taxonomy" id="349221"/>
    <lineage>
        <taxon>Bacteria</taxon>
        <taxon>Pseudomonadati</taxon>
        <taxon>Bdellovibrionota</taxon>
        <taxon>Bdellovibrionia</taxon>
        <taxon>Bdellovibrionales</taxon>
        <taxon>Pseudobdellovibrionaceae</taxon>
        <taxon>Micavibrio</taxon>
    </lineage>
</organism>
<dbReference type="Gene3D" id="3.30.1330.60">
    <property type="entry name" value="OmpA-like domain"/>
    <property type="match status" value="1"/>
</dbReference>
<dbReference type="InterPro" id="IPR006665">
    <property type="entry name" value="OmpA-like"/>
</dbReference>
<feature type="domain" description="OmpA-like" evidence="11">
    <location>
        <begin position="180"/>
        <end position="299"/>
    </location>
</feature>
<evidence type="ECO:0000256" key="10">
    <source>
        <dbReference type="SAM" id="Phobius"/>
    </source>
</evidence>
<dbReference type="AlphaFoldDB" id="A0A7T5R4T5"/>
<evidence type="ECO:0000256" key="3">
    <source>
        <dbReference type="ARBA" id="ARBA00022475"/>
    </source>
</evidence>
<protein>
    <submittedName>
        <fullName evidence="12">Flagellar motor protein MotB</fullName>
    </submittedName>
</protein>
<dbReference type="InterPro" id="IPR050330">
    <property type="entry name" value="Bact_OuterMem_StrucFunc"/>
</dbReference>
<keyword evidence="12" id="KW-0282">Flagellum</keyword>
<evidence type="ECO:0000313" key="12">
    <source>
        <dbReference type="EMBL" id="QQG37389.1"/>
    </source>
</evidence>
<accession>A0A7T5R4T5</accession>
<comment type="similarity">
    <text evidence="2">Belongs to the MotB family.</text>
</comment>
<evidence type="ECO:0000256" key="2">
    <source>
        <dbReference type="ARBA" id="ARBA00008914"/>
    </source>
</evidence>
<dbReference type="SUPFAM" id="SSF103088">
    <property type="entry name" value="OmpA-like"/>
    <property type="match status" value="1"/>
</dbReference>
<keyword evidence="8" id="KW-0175">Coiled coil</keyword>
<dbReference type="InterPro" id="IPR036737">
    <property type="entry name" value="OmpA-like_sf"/>
</dbReference>
<keyword evidence="5 10" id="KW-1133">Transmembrane helix</keyword>